<dbReference type="AlphaFoldDB" id="A0A1T4U0M3"/>
<dbReference type="OrthoDB" id="823268at2"/>
<dbReference type="InterPro" id="IPR052567">
    <property type="entry name" value="OP_Dioxygenase"/>
</dbReference>
<evidence type="ECO:0000313" key="2">
    <source>
        <dbReference type="EMBL" id="SKA46223.1"/>
    </source>
</evidence>
<name>A0A1T4U0M3_9BACT</name>
<feature type="domain" description="HD" evidence="1">
    <location>
        <begin position="38"/>
        <end position="125"/>
    </location>
</feature>
<dbReference type="Proteomes" id="UP000190367">
    <property type="component" value="Unassembled WGS sequence"/>
</dbReference>
<protein>
    <submittedName>
        <fullName evidence="2">HDIG domain-containing protein</fullName>
    </submittedName>
</protein>
<organism evidence="2 3">
    <name type="scientific">Chitinophaga eiseniae</name>
    <dbReference type="NCBI Taxonomy" id="634771"/>
    <lineage>
        <taxon>Bacteria</taxon>
        <taxon>Pseudomonadati</taxon>
        <taxon>Bacteroidota</taxon>
        <taxon>Chitinophagia</taxon>
        <taxon>Chitinophagales</taxon>
        <taxon>Chitinophagaceae</taxon>
        <taxon>Chitinophaga</taxon>
    </lineage>
</organism>
<dbReference type="NCBIfam" id="TIGR00277">
    <property type="entry name" value="HDIG"/>
    <property type="match status" value="1"/>
</dbReference>
<proteinExistence type="predicted"/>
<dbReference type="STRING" id="634771.SAMN04488128_107227"/>
<evidence type="ECO:0000313" key="3">
    <source>
        <dbReference type="Proteomes" id="UP000190367"/>
    </source>
</evidence>
<reference evidence="3" key="1">
    <citation type="submission" date="2017-02" db="EMBL/GenBank/DDBJ databases">
        <authorList>
            <person name="Varghese N."/>
            <person name="Submissions S."/>
        </authorList>
    </citation>
    <scope>NUCLEOTIDE SEQUENCE [LARGE SCALE GENOMIC DNA]</scope>
    <source>
        <strain evidence="3">DSM 22224</strain>
    </source>
</reference>
<dbReference type="RefSeq" id="WP_078673044.1">
    <property type="nucleotide sequence ID" value="NZ_FUWZ01000007.1"/>
</dbReference>
<dbReference type="Pfam" id="PF01966">
    <property type="entry name" value="HD"/>
    <property type="match status" value="1"/>
</dbReference>
<sequence length="195" mass="22431">MNSREIRANAVVDELFGLYEQYGHHAYGEQVTMLMHMMQSALIAEQTGFDDEMILAAFLHDVGHFFESGDQMDIYGAQAHDTIGYRYLTSCGFPPRMGQLVASHVAAKRYLTWTDSAYYDTLSEASKETLRYQGGPMTAAEAKIFRADPLFEQYIQLRIWDDMGKDPDMPVLHIDLERMRERMFRYLLAYGQLGD</sequence>
<dbReference type="Gene3D" id="1.10.3210.10">
    <property type="entry name" value="Hypothetical protein af1432"/>
    <property type="match status" value="1"/>
</dbReference>
<dbReference type="InterPro" id="IPR006675">
    <property type="entry name" value="HDIG_dom"/>
</dbReference>
<evidence type="ECO:0000259" key="1">
    <source>
        <dbReference type="Pfam" id="PF01966"/>
    </source>
</evidence>
<dbReference type="PANTHER" id="PTHR40202">
    <property type="match status" value="1"/>
</dbReference>
<keyword evidence="3" id="KW-1185">Reference proteome</keyword>
<dbReference type="InterPro" id="IPR006674">
    <property type="entry name" value="HD_domain"/>
</dbReference>
<dbReference type="PANTHER" id="PTHR40202:SF1">
    <property type="entry name" value="HD DOMAIN-CONTAINING PROTEIN"/>
    <property type="match status" value="1"/>
</dbReference>
<dbReference type="SUPFAM" id="SSF109604">
    <property type="entry name" value="HD-domain/PDEase-like"/>
    <property type="match status" value="1"/>
</dbReference>
<accession>A0A1T4U0M3</accession>
<dbReference type="EMBL" id="FUWZ01000007">
    <property type="protein sequence ID" value="SKA46223.1"/>
    <property type="molecule type" value="Genomic_DNA"/>
</dbReference>
<gene>
    <name evidence="2" type="ORF">SAMN04488128_107227</name>
</gene>